<evidence type="ECO:0000256" key="8">
    <source>
        <dbReference type="SAM" id="SignalP"/>
    </source>
</evidence>
<dbReference type="InterPro" id="IPR023416">
    <property type="entry name" value="Transthyretin/HIU_hydrolase_d"/>
</dbReference>
<dbReference type="Pfam" id="PF00576">
    <property type="entry name" value="Transthyretin"/>
    <property type="match status" value="1"/>
</dbReference>
<dbReference type="RefSeq" id="WP_310221815.1">
    <property type="nucleotide sequence ID" value="NZ_JAVDWV010000002.1"/>
</dbReference>
<evidence type="ECO:0000256" key="3">
    <source>
        <dbReference type="ARBA" id="ARBA00009850"/>
    </source>
</evidence>
<evidence type="ECO:0000259" key="9">
    <source>
        <dbReference type="SMART" id="SM00095"/>
    </source>
</evidence>
<proteinExistence type="inferred from homology"/>
<comment type="catalytic activity">
    <reaction evidence="1 7">
        <text>5-hydroxyisourate + H2O = 5-hydroxy-2-oxo-4-ureido-2,5-dihydro-1H-imidazole-5-carboxylate + H(+)</text>
        <dbReference type="Rhea" id="RHEA:23736"/>
        <dbReference type="ChEBI" id="CHEBI:15377"/>
        <dbReference type="ChEBI" id="CHEBI:15378"/>
        <dbReference type="ChEBI" id="CHEBI:18072"/>
        <dbReference type="ChEBI" id="CHEBI:58639"/>
        <dbReference type="EC" id="3.5.2.17"/>
    </reaction>
</comment>
<comment type="subunit">
    <text evidence="4 7">Homotetramer.</text>
</comment>
<dbReference type="NCBIfam" id="TIGR02962">
    <property type="entry name" value="hdxy_isourate"/>
    <property type="match status" value="1"/>
</dbReference>
<dbReference type="PROSITE" id="PS00769">
    <property type="entry name" value="TRANSTHYRETIN_2"/>
    <property type="match status" value="1"/>
</dbReference>
<evidence type="ECO:0000256" key="2">
    <source>
        <dbReference type="ARBA" id="ARBA00002704"/>
    </source>
</evidence>
<dbReference type="InterPro" id="IPR036817">
    <property type="entry name" value="Transthyretin/HIU_hydrolase_sf"/>
</dbReference>
<keyword evidence="5 7" id="KW-0659">Purine metabolism</keyword>
<accession>A0ABU1WWN4</accession>
<organism evidence="10 11">
    <name type="scientific">Sphingobium xenophagum</name>
    <dbReference type="NCBI Taxonomy" id="121428"/>
    <lineage>
        <taxon>Bacteria</taxon>
        <taxon>Pseudomonadati</taxon>
        <taxon>Pseudomonadota</taxon>
        <taxon>Alphaproteobacteria</taxon>
        <taxon>Sphingomonadales</taxon>
        <taxon>Sphingomonadaceae</taxon>
        <taxon>Sphingobium</taxon>
    </lineage>
</organism>
<evidence type="ECO:0000256" key="6">
    <source>
        <dbReference type="ARBA" id="ARBA00022801"/>
    </source>
</evidence>
<evidence type="ECO:0000256" key="4">
    <source>
        <dbReference type="ARBA" id="ARBA00011881"/>
    </source>
</evidence>
<keyword evidence="11" id="KW-1185">Reference proteome</keyword>
<dbReference type="InterPro" id="IPR023419">
    <property type="entry name" value="Transthyretin_CS"/>
</dbReference>
<dbReference type="GO" id="GO:0033971">
    <property type="term" value="F:hydroxyisourate hydrolase activity"/>
    <property type="evidence" value="ECO:0007669"/>
    <property type="project" value="UniProtKB-EC"/>
</dbReference>
<evidence type="ECO:0000256" key="7">
    <source>
        <dbReference type="RuleBase" id="RU361270"/>
    </source>
</evidence>
<protein>
    <recommendedName>
        <fullName evidence="7">5-hydroxyisourate hydrolase</fullName>
        <shortName evidence="7">HIU hydrolase</shortName>
        <shortName evidence="7">HIUHase</shortName>
        <ecNumber evidence="7">3.5.2.17</ecNumber>
    </recommendedName>
</protein>
<dbReference type="PRINTS" id="PR00189">
    <property type="entry name" value="TRNSTHYRETIN"/>
</dbReference>
<dbReference type="EMBL" id="JAVDWV010000002">
    <property type="protein sequence ID" value="MDR7153731.1"/>
    <property type="molecule type" value="Genomic_DNA"/>
</dbReference>
<dbReference type="SUPFAM" id="SSF49472">
    <property type="entry name" value="Transthyretin (synonym: prealbumin)"/>
    <property type="match status" value="1"/>
</dbReference>
<evidence type="ECO:0000256" key="5">
    <source>
        <dbReference type="ARBA" id="ARBA00022631"/>
    </source>
</evidence>
<gene>
    <name evidence="10" type="ORF">J2W40_000528</name>
</gene>
<dbReference type="InterPro" id="IPR014306">
    <property type="entry name" value="Hydroxyisourate_hydrolase"/>
</dbReference>
<evidence type="ECO:0000256" key="1">
    <source>
        <dbReference type="ARBA" id="ARBA00001043"/>
    </source>
</evidence>
<sequence length="134" mass="14345">MMRHRIAATLALSLFATPLVAQASDISTHVLDLAQGVGGADIPATLERKDAAGNWTRVATARTDGNGRIRSFGEGIDTPPGIYRISFDMTAYAGSAAKPFFPEISVTFRADEAKAHYHVPVVVSPYGYSSYRGN</sequence>
<name>A0ABU1WWN4_SPHXE</name>
<dbReference type="SMART" id="SM00095">
    <property type="entry name" value="TR_THY"/>
    <property type="match status" value="1"/>
</dbReference>
<dbReference type="PANTHER" id="PTHR10395:SF7">
    <property type="entry name" value="5-HYDROXYISOURATE HYDROLASE"/>
    <property type="match status" value="1"/>
</dbReference>
<dbReference type="InterPro" id="IPR000895">
    <property type="entry name" value="Transthyretin/HIU_hydrolase"/>
</dbReference>
<feature type="domain" description="Transthyretin/hydroxyisourate hydrolase" evidence="9">
    <location>
        <begin position="21"/>
        <end position="134"/>
    </location>
</feature>
<dbReference type="Gene3D" id="2.60.40.180">
    <property type="entry name" value="Transthyretin/hydroxyisourate hydrolase domain"/>
    <property type="match status" value="1"/>
</dbReference>
<comment type="caution">
    <text evidence="10">The sequence shown here is derived from an EMBL/GenBank/DDBJ whole genome shotgun (WGS) entry which is preliminary data.</text>
</comment>
<feature type="signal peptide" evidence="8">
    <location>
        <begin position="1"/>
        <end position="23"/>
    </location>
</feature>
<keyword evidence="6 7" id="KW-0378">Hydrolase</keyword>
<dbReference type="PANTHER" id="PTHR10395">
    <property type="entry name" value="URICASE AND TRANSTHYRETIN-RELATED"/>
    <property type="match status" value="1"/>
</dbReference>
<evidence type="ECO:0000313" key="10">
    <source>
        <dbReference type="EMBL" id="MDR7153731.1"/>
    </source>
</evidence>
<comment type="function">
    <text evidence="2">Catalyzes the hydrolysis of 5-hydroxyisourate (HIU) to 2-oxo-4-hydroxy-4-carboxy-5-ureidoimidazoline (OHCU).</text>
</comment>
<feature type="chain" id="PRO_5047218790" description="5-hydroxyisourate hydrolase" evidence="8">
    <location>
        <begin position="24"/>
        <end position="134"/>
    </location>
</feature>
<comment type="similarity">
    <text evidence="3 7">Belongs to the transthyretin family. 5-hydroxyisourate hydrolase subfamily.</text>
</comment>
<evidence type="ECO:0000313" key="11">
    <source>
        <dbReference type="Proteomes" id="UP001267638"/>
    </source>
</evidence>
<reference evidence="10 11" key="1">
    <citation type="submission" date="2023-07" db="EMBL/GenBank/DDBJ databases">
        <title>Sorghum-associated microbial communities from plants grown in Nebraska, USA.</title>
        <authorList>
            <person name="Schachtman D."/>
        </authorList>
    </citation>
    <scope>NUCLEOTIDE SEQUENCE [LARGE SCALE GENOMIC DNA]</scope>
    <source>
        <strain evidence="10 11">4256</strain>
    </source>
</reference>
<dbReference type="EC" id="3.5.2.17" evidence="7"/>
<keyword evidence="8" id="KW-0732">Signal</keyword>
<dbReference type="Proteomes" id="UP001267638">
    <property type="component" value="Unassembled WGS sequence"/>
</dbReference>